<dbReference type="AlphaFoldDB" id="A0AA48HRP0"/>
<dbReference type="Proteomes" id="UP001333710">
    <property type="component" value="Chromosome"/>
</dbReference>
<dbReference type="PROSITE" id="PS50206">
    <property type="entry name" value="RHODANESE_3"/>
    <property type="match status" value="1"/>
</dbReference>
<keyword evidence="4" id="KW-1185">Reference proteome</keyword>
<dbReference type="SUPFAM" id="SSF52821">
    <property type="entry name" value="Rhodanese/Cell cycle control phosphatase"/>
    <property type="match status" value="1"/>
</dbReference>
<dbReference type="RefSeq" id="WP_338294449.1">
    <property type="nucleotide sequence ID" value="NZ_AP027272.1"/>
</dbReference>
<dbReference type="PANTHER" id="PTHR43031">
    <property type="entry name" value="FAD-DEPENDENT OXIDOREDUCTASE"/>
    <property type="match status" value="1"/>
</dbReference>
<dbReference type="Pfam" id="PF00581">
    <property type="entry name" value="Rhodanese"/>
    <property type="match status" value="1"/>
</dbReference>
<proteinExistence type="predicted"/>
<evidence type="ECO:0000259" key="2">
    <source>
        <dbReference type="PROSITE" id="PS50206"/>
    </source>
</evidence>
<accession>A0AA48HRP0</accession>
<sequence length="141" mass="15699">MQQFVEFIGNHPILATIWVVLFLWLIYSTINSKLSPIKELGTHAVTLLMNRSDAIILDIRQQADFKKGHILGAKTLTQEQINKADFKSLEKYKSTPIVVVCAMGVSARRTASQLLKDGFSQVSVLKGGMNTWNAEGLPVKK</sequence>
<dbReference type="InterPro" id="IPR036873">
    <property type="entry name" value="Rhodanese-like_dom_sf"/>
</dbReference>
<feature type="domain" description="Rhodanese" evidence="2">
    <location>
        <begin position="50"/>
        <end position="141"/>
    </location>
</feature>
<keyword evidence="1" id="KW-0472">Membrane</keyword>
<reference evidence="3" key="1">
    <citation type="submission" date="2023-01" db="EMBL/GenBank/DDBJ databases">
        <title>Complete genome sequence of Planctobacterium marinum strain Dej080120_11.</title>
        <authorList>
            <person name="Ueki S."/>
            <person name="Maruyama F."/>
        </authorList>
    </citation>
    <scope>NUCLEOTIDE SEQUENCE</scope>
    <source>
        <strain evidence="3">Dej080120_11</strain>
    </source>
</reference>
<keyword evidence="1" id="KW-0812">Transmembrane</keyword>
<name>A0AA48HRP0_9ALTE</name>
<dbReference type="SMART" id="SM00450">
    <property type="entry name" value="RHOD"/>
    <property type="match status" value="1"/>
</dbReference>
<evidence type="ECO:0000313" key="4">
    <source>
        <dbReference type="Proteomes" id="UP001333710"/>
    </source>
</evidence>
<dbReference type="Gene3D" id="3.40.250.10">
    <property type="entry name" value="Rhodanese-like domain"/>
    <property type="match status" value="1"/>
</dbReference>
<evidence type="ECO:0000256" key="1">
    <source>
        <dbReference type="SAM" id="Phobius"/>
    </source>
</evidence>
<dbReference type="CDD" id="cd00158">
    <property type="entry name" value="RHOD"/>
    <property type="match status" value="1"/>
</dbReference>
<dbReference type="InterPro" id="IPR050229">
    <property type="entry name" value="GlpE_sulfurtransferase"/>
</dbReference>
<dbReference type="KEGG" id="pmaw:MACH26_38980"/>
<gene>
    <name evidence="3" type="ORF">MACH26_38980</name>
</gene>
<feature type="transmembrane region" description="Helical" evidence="1">
    <location>
        <begin position="12"/>
        <end position="30"/>
    </location>
</feature>
<keyword evidence="1" id="KW-1133">Transmembrane helix</keyword>
<evidence type="ECO:0000313" key="3">
    <source>
        <dbReference type="EMBL" id="BDX08377.1"/>
    </source>
</evidence>
<dbReference type="InterPro" id="IPR001763">
    <property type="entry name" value="Rhodanese-like_dom"/>
</dbReference>
<dbReference type="PANTHER" id="PTHR43031:SF18">
    <property type="entry name" value="RHODANESE-RELATED SULFURTRANSFERASES"/>
    <property type="match status" value="1"/>
</dbReference>
<protein>
    <submittedName>
        <fullName evidence="3">Rhodanese-like domain-containing protein</fullName>
    </submittedName>
</protein>
<dbReference type="EMBL" id="AP027272">
    <property type="protein sequence ID" value="BDX08377.1"/>
    <property type="molecule type" value="Genomic_DNA"/>
</dbReference>
<organism evidence="3 4">
    <name type="scientific">Planctobacterium marinum</name>
    <dbReference type="NCBI Taxonomy" id="1631968"/>
    <lineage>
        <taxon>Bacteria</taxon>
        <taxon>Pseudomonadati</taxon>
        <taxon>Pseudomonadota</taxon>
        <taxon>Gammaproteobacteria</taxon>
        <taxon>Alteromonadales</taxon>
        <taxon>Alteromonadaceae</taxon>
        <taxon>Planctobacterium</taxon>
    </lineage>
</organism>